<proteinExistence type="predicted"/>
<accession>A0A6C0DE60</accession>
<dbReference type="PANTHER" id="PTHR37948:SF1">
    <property type="entry name" value="BLL5189 PROTEIN"/>
    <property type="match status" value="1"/>
</dbReference>
<sequence>MHFKDKRVLTIRTTDDMVKILESKGNSMKDYKKGSKITVDNKMEKGQYVLEENPGQNFHTEFKPVYTPGEMLEMGVFEGKYLNDCILEFPKEWFLPAIKKGKLSPEGANPSINQFKVKSRQNLDKWEGNGWVPNKGNHVAKQHPLLSDSSVNYDIRGWFQWYCRYWMGRRIPELDQVQIKRWKAFIRHAGQVKANCKKGDLSCRVVSRQALLQWAHDPFI</sequence>
<name>A0A6C0DE60_9ZZZZ</name>
<dbReference type="PANTHER" id="PTHR37948">
    <property type="entry name" value="ZGC:113208"/>
    <property type="match status" value="1"/>
</dbReference>
<dbReference type="EMBL" id="MN739588">
    <property type="protein sequence ID" value="QHT14701.1"/>
    <property type="molecule type" value="Genomic_DNA"/>
</dbReference>
<evidence type="ECO:0000313" key="1">
    <source>
        <dbReference type="EMBL" id="QHT14701.1"/>
    </source>
</evidence>
<reference evidence="1" key="1">
    <citation type="journal article" date="2020" name="Nature">
        <title>Giant virus diversity and host interactions through global metagenomics.</title>
        <authorList>
            <person name="Schulz F."/>
            <person name="Roux S."/>
            <person name="Paez-Espino D."/>
            <person name="Jungbluth S."/>
            <person name="Walsh D.A."/>
            <person name="Denef V.J."/>
            <person name="McMahon K.D."/>
            <person name="Konstantinidis K.T."/>
            <person name="Eloe-Fadrosh E.A."/>
            <person name="Kyrpides N.C."/>
            <person name="Woyke T."/>
        </authorList>
    </citation>
    <scope>NUCLEOTIDE SEQUENCE</scope>
    <source>
        <strain evidence="1">GVMAG-M-3300023174-141</strain>
    </source>
</reference>
<organism evidence="1">
    <name type="scientific">viral metagenome</name>
    <dbReference type="NCBI Taxonomy" id="1070528"/>
    <lineage>
        <taxon>unclassified sequences</taxon>
        <taxon>metagenomes</taxon>
        <taxon>organismal metagenomes</taxon>
    </lineage>
</organism>
<protein>
    <submittedName>
        <fullName evidence="1">Uncharacterized protein</fullName>
    </submittedName>
</protein>
<dbReference type="AlphaFoldDB" id="A0A6C0DE60"/>